<dbReference type="EMBL" id="JBHLTG010000004">
    <property type="protein sequence ID" value="MFC0679965.1"/>
    <property type="molecule type" value="Genomic_DNA"/>
</dbReference>
<evidence type="ECO:0000256" key="1">
    <source>
        <dbReference type="ARBA" id="ARBA00023015"/>
    </source>
</evidence>
<dbReference type="Pfam" id="PF12833">
    <property type="entry name" value="HTH_18"/>
    <property type="match status" value="1"/>
</dbReference>
<evidence type="ECO:0000259" key="4">
    <source>
        <dbReference type="PROSITE" id="PS01124"/>
    </source>
</evidence>
<keyword evidence="1" id="KW-0805">Transcription regulation</keyword>
<accession>A0ABV6RSL0</accession>
<keyword evidence="6" id="KW-1185">Reference proteome</keyword>
<dbReference type="SUPFAM" id="SSF46689">
    <property type="entry name" value="Homeodomain-like"/>
    <property type="match status" value="2"/>
</dbReference>
<keyword evidence="3" id="KW-0804">Transcription</keyword>
<evidence type="ECO:0000313" key="5">
    <source>
        <dbReference type="EMBL" id="MFC0679965.1"/>
    </source>
</evidence>
<dbReference type="SMART" id="SM00342">
    <property type="entry name" value="HTH_ARAC"/>
    <property type="match status" value="1"/>
</dbReference>
<dbReference type="PANTHER" id="PTHR46796:SF7">
    <property type="entry name" value="ARAC FAMILY TRANSCRIPTIONAL REGULATOR"/>
    <property type="match status" value="1"/>
</dbReference>
<reference evidence="5 6" key="1">
    <citation type="submission" date="2024-09" db="EMBL/GenBank/DDBJ databases">
        <authorList>
            <person name="Sun Q."/>
            <person name="Mori K."/>
        </authorList>
    </citation>
    <scope>NUCLEOTIDE SEQUENCE [LARGE SCALE GENOMIC DNA]</scope>
    <source>
        <strain evidence="5 6">KCTC 23076</strain>
    </source>
</reference>
<evidence type="ECO:0000313" key="6">
    <source>
        <dbReference type="Proteomes" id="UP001589896"/>
    </source>
</evidence>
<dbReference type="InterPro" id="IPR050204">
    <property type="entry name" value="AraC_XylS_family_regulators"/>
</dbReference>
<dbReference type="Gene3D" id="1.10.10.60">
    <property type="entry name" value="Homeodomain-like"/>
    <property type="match status" value="2"/>
</dbReference>
<comment type="caution">
    <text evidence="5">The sequence shown here is derived from an EMBL/GenBank/DDBJ whole genome shotgun (WGS) entry which is preliminary data.</text>
</comment>
<evidence type="ECO:0000256" key="2">
    <source>
        <dbReference type="ARBA" id="ARBA00023125"/>
    </source>
</evidence>
<keyword evidence="2" id="KW-0238">DNA-binding</keyword>
<organism evidence="5 6">
    <name type="scientific">Lysobacter korlensis</name>
    <dbReference type="NCBI Taxonomy" id="553636"/>
    <lineage>
        <taxon>Bacteria</taxon>
        <taxon>Pseudomonadati</taxon>
        <taxon>Pseudomonadota</taxon>
        <taxon>Gammaproteobacteria</taxon>
        <taxon>Lysobacterales</taxon>
        <taxon>Lysobacteraceae</taxon>
        <taxon>Lysobacter</taxon>
    </lineage>
</organism>
<dbReference type="RefSeq" id="WP_386671208.1">
    <property type="nucleotide sequence ID" value="NZ_JBHLTG010000004.1"/>
</dbReference>
<dbReference type="InterPro" id="IPR009057">
    <property type="entry name" value="Homeodomain-like_sf"/>
</dbReference>
<name>A0ABV6RSL0_9GAMM</name>
<gene>
    <name evidence="5" type="ORF">ACFFGH_19180</name>
</gene>
<sequence length="306" mass="34053">MDLHILGAAALGQHWADRGQQLQLEPAQAAPMRCIGLSRLGSVQTGAVFTLWLQLRGTSWVEAKEGRFRLRSGDWIAFERDSRPSLQTDRHGVCIGLSLSPEALRTIGRLADCTFYAGRGRVGRSDARTTLRLWREAARRLASQEPAAGPASETSALWPLLLHLTGLQRELAARVERCPGRSRNRKRQVFGRLQRALMYLEGHCDRMVRITELAELTSFSSWYFSKTFHALFDESPQAAAARLRLEHAAELLRTTSMMIGEVASASGFDNPCSFSRAFRARFGVSASRYRSAAARRAIPAEARRAA</sequence>
<dbReference type="Proteomes" id="UP001589896">
    <property type="component" value="Unassembled WGS sequence"/>
</dbReference>
<dbReference type="InterPro" id="IPR018060">
    <property type="entry name" value="HTH_AraC"/>
</dbReference>
<dbReference type="PANTHER" id="PTHR46796">
    <property type="entry name" value="HTH-TYPE TRANSCRIPTIONAL ACTIVATOR RHAS-RELATED"/>
    <property type="match status" value="1"/>
</dbReference>
<dbReference type="PROSITE" id="PS01124">
    <property type="entry name" value="HTH_ARAC_FAMILY_2"/>
    <property type="match status" value="1"/>
</dbReference>
<feature type="domain" description="HTH araC/xylS-type" evidence="4">
    <location>
        <begin position="194"/>
        <end position="292"/>
    </location>
</feature>
<dbReference type="InterPro" id="IPR018062">
    <property type="entry name" value="HTH_AraC-typ_CS"/>
</dbReference>
<evidence type="ECO:0000256" key="3">
    <source>
        <dbReference type="ARBA" id="ARBA00023163"/>
    </source>
</evidence>
<dbReference type="PROSITE" id="PS00041">
    <property type="entry name" value="HTH_ARAC_FAMILY_1"/>
    <property type="match status" value="1"/>
</dbReference>
<protein>
    <submittedName>
        <fullName evidence="5">Helix-turn-helix transcriptional regulator</fullName>
    </submittedName>
</protein>
<proteinExistence type="predicted"/>